<dbReference type="EMBL" id="GGEC01068153">
    <property type="protein sequence ID" value="MBX48637.1"/>
    <property type="molecule type" value="Transcribed_RNA"/>
</dbReference>
<reference evidence="1" key="1">
    <citation type="submission" date="2018-02" db="EMBL/GenBank/DDBJ databases">
        <title>Rhizophora mucronata_Transcriptome.</title>
        <authorList>
            <person name="Meera S.P."/>
            <person name="Sreeshan A."/>
            <person name="Augustine A."/>
        </authorList>
    </citation>
    <scope>NUCLEOTIDE SEQUENCE</scope>
    <source>
        <tissue evidence="1">Leaf</tissue>
    </source>
</reference>
<organism evidence="1">
    <name type="scientific">Rhizophora mucronata</name>
    <name type="common">Asiatic mangrove</name>
    <dbReference type="NCBI Taxonomy" id="61149"/>
    <lineage>
        <taxon>Eukaryota</taxon>
        <taxon>Viridiplantae</taxon>
        <taxon>Streptophyta</taxon>
        <taxon>Embryophyta</taxon>
        <taxon>Tracheophyta</taxon>
        <taxon>Spermatophyta</taxon>
        <taxon>Magnoliopsida</taxon>
        <taxon>eudicotyledons</taxon>
        <taxon>Gunneridae</taxon>
        <taxon>Pentapetalae</taxon>
        <taxon>rosids</taxon>
        <taxon>fabids</taxon>
        <taxon>Malpighiales</taxon>
        <taxon>Rhizophoraceae</taxon>
        <taxon>Rhizophora</taxon>
    </lineage>
</organism>
<sequence length="117" mass="13705">MENMTSILLMYFTLEIICLNKIMVKKMSGQIGQRRENCCLMMSLVPVLQVPRQELEVPYQEAQKESRVREKGKGRGITERFYLGMELIMLVGQYPMLRVKGNLKQNPSRKQLSYLFL</sequence>
<dbReference type="AlphaFoldDB" id="A0A2P2P1N7"/>
<evidence type="ECO:0000313" key="1">
    <source>
        <dbReference type="EMBL" id="MBX48637.1"/>
    </source>
</evidence>
<proteinExistence type="predicted"/>
<protein>
    <submittedName>
        <fullName evidence="1">Uncharacterized protein</fullName>
    </submittedName>
</protein>
<name>A0A2P2P1N7_RHIMU</name>
<accession>A0A2P2P1N7</accession>